<evidence type="ECO:0000259" key="8">
    <source>
        <dbReference type="PROSITE" id="PS50222"/>
    </source>
</evidence>
<keyword evidence="5" id="KW-0677">Repeat</keyword>
<evidence type="ECO:0000256" key="5">
    <source>
        <dbReference type="ARBA" id="ARBA00022737"/>
    </source>
</evidence>
<dbReference type="PANTHER" id="PTHR46735:SF3">
    <property type="entry name" value="CALPAIN SMALL SUBUNIT 1-RELATED"/>
    <property type="match status" value="1"/>
</dbReference>
<protein>
    <recommendedName>
        <fullName evidence="8">EF-hand domain-containing protein</fullName>
    </recommendedName>
</protein>
<keyword evidence="10" id="KW-1185">Reference proteome</keyword>
<evidence type="ECO:0000313" key="9">
    <source>
        <dbReference type="EMBL" id="CAB1453301.1"/>
    </source>
</evidence>
<keyword evidence="3" id="KW-0963">Cytoplasm</keyword>
<organism evidence="9 10">
    <name type="scientific">Pleuronectes platessa</name>
    <name type="common">European plaice</name>
    <dbReference type="NCBI Taxonomy" id="8262"/>
    <lineage>
        <taxon>Eukaryota</taxon>
        <taxon>Metazoa</taxon>
        <taxon>Chordata</taxon>
        <taxon>Craniata</taxon>
        <taxon>Vertebrata</taxon>
        <taxon>Euteleostomi</taxon>
        <taxon>Actinopterygii</taxon>
        <taxon>Neopterygii</taxon>
        <taxon>Teleostei</taxon>
        <taxon>Neoteleostei</taxon>
        <taxon>Acanthomorphata</taxon>
        <taxon>Carangaria</taxon>
        <taxon>Pleuronectiformes</taxon>
        <taxon>Pleuronectoidei</taxon>
        <taxon>Pleuronectidae</taxon>
        <taxon>Pleuronectes</taxon>
    </lineage>
</organism>
<dbReference type="Gene3D" id="1.10.238.10">
    <property type="entry name" value="EF-hand"/>
    <property type="match status" value="1"/>
</dbReference>
<dbReference type="InterPro" id="IPR011992">
    <property type="entry name" value="EF-hand-dom_pair"/>
</dbReference>
<accession>A0A9N7Z7H9</accession>
<dbReference type="GO" id="GO:0005509">
    <property type="term" value="F:calcium ion binding"/>
    <property type="evidence" value="ECO:0007669"/>
    <property type="project" value="InterPro"/>
</dbReference>
<evidence type="ECO:0000313" key="10">
    <source>
        <dbReference type="Proteomes" id="UP001153269"/>
    </source>
</evidence>
<dbReference type="PROSITE" id="PS50222">
    <property type="entry name" value="EF_HAND_2"/>
    <property type="match status" value="1"/>
</dbReference>
<evidence type="ECO:0000256" key="6">
    <source>
        <dbReference type="ARBA" id="ARBA00022837"/>
    </source>
</evidence>
<dbReference type="PROSITE" id="PS00018">
    <property type="entry name" value="EF_HAND_1"/>
    <property type="match status" value="1"/>
</dbReference>
<dbReference type="GO" id="GO:0110158">
    <property type="term" value="C:calpain complex"/>
    <property type="evidence" value="ECO:0007669"/>
    <property type="project" value="TreeGrafter"/>
</dbReference>
<feature type="domain" description="EF-hand" evidence="8">
    <location>
        <begin position="14"/>
        <end position="49"/>
    </location>
</feature>
<dbReference type="Proteomes" id="UP001153269">
    <property type="component" value="Unassembled WGS sequence"/>
</dbReference>
<reference evidence="9" key="1">
    <citation type="submission" date="2020-03" db="EMBL/GenBank/DDBJ databases">
        <authorList>
            <person name="Weist P."/>
        </authorList>
    </citation>
    <scope>NUCLEOTIDE SEQUENCE</scope>
</reference>
<evidence type="ECO:0000256" key="2">
    <source>
        <dbReference type="ARBA" id="ARBA00004496"/>
    </source>
</evidence>
<name>A0A9N7Z7H9_PLEPL</name>
<dbReference type="GO" id="GO:0012505">
    <property type="term" value="C:endomembrane system"/>
    <property type="evidence" value="ECO:0007669"/>
    <property type="project" value="UniProtKB-SubCell"/>
</dbReference>
<keyword evidence="6" id="KW-0106">Calcium</keyword>
<dbReference type="PANTHER" id="PTHR46735">
    <property type="entry name" value="CALPAIN, SMALL SUBUNIT 1 A-RELATED"/>
    <property type="match status" value="1"/>
</dbReference>
<keyword evidence="7" id="KW-0472">Membrane</keyword>
<evidence type="ECO:0000256" key="3">
    <source>
        <dbReference type="ARBA" id="ARBA00022490"/>
    </source>
</evidence>
<comment type="caution">
    <text evidence="9">The sequence shown here is derived from an EMBL/GenBank/DDBJ whole genome shotgun (WGS) entry which is preliminary data.</text>
</comment>
<evidence type="ECO:0000256" key="1">
    <source>
        <dbReference type="ARBA" id="ARBA00004308"/>
    </source>
</evidence>
<proteinExistence type="predicted"/>
<comment type="subcellular location">
    <subcellularLocation>
        <location evidence="2">Cytoplasm</location>
    </subcellularLocation>
    <subcellularLocation>
        <location evidence="1">Endomembrane system</location>
    </subcellularLocation>
</comment>
<evidence type="ECO:0000256" key="4">
    <source>
        <dbReference type="ARBA" id="ARBA00022723"/>
    </source>
</evidence>
<dbReference type="AlphaFoldDB" id="A0A9N7Z7H9"/>
<dbReference type="SUPFAM" id="SSF47473">
    <property type="entry name" value="EF-hand"/>
    <property type="match status" value="1"/>
</dbReference>
<gene>
    <name evidence="9" type="ORF">PLEPLA_LOCUS41053</name>
</gene>
<keyword evidence="4" id="KW-0479">Metal-binding</keyword>
<sequence length="113" mass="13202">MNIFMSLTKNVIFTTRRWLTDIFLVFDKNKTKRLEYQEVAPALKAAGITVDDLVMQLVGLRYTEPDMTISYPGFLYLVMKLESMIQKFQAYDVAGMGTIAVSYRRWLHLTMYN</sequence>
<dbReference type="InterPro" id="IPR002048">
    <property type="entry name" value="EF_hand_dom"/>
</dbReference>
<dbReference type="InterPro" id="IPR018247">
    <property type="entry name" value="EF_Hand_1_Ca_BS"/>
</dbReference>
<dbReference type="EMBL" id="CADEAL010004163">
    <property type="protein sequence ID" value="CAB1453301.1"/>
    <property type="molecule type" value="Genomic_DNA"/>
</dbReference>
<evidence type="ECO:0000256" key="7">
    <source>
        <dbReference type="ARBA" id="ARBA00023136"/>
    </source>
</evidence>